<proteinExistence type="predicted"/>
<keyword evidence="2" id="KW-1185">Reference proteome</keyword>
<evidence type="ECO:0000313" key="3">
    <source>
        <dbReference type="RefSeq" id="XP_027356935.1"/>
    </source>
</evidence>
<dbReference type="InterPro" id="IPR025486">
    <property type="entry name" value="DUF4378"/>
</dbReference>
<gene>
    <name evidence="3" type="primary">LOC113866255</name>
</gene>
<evidence type="ECO:0000259" key="1">
    <source>
        <dbReference type="Pfam" id="PF14309"/>
    </source>
</evidence>
<organism evidence="2 3">
    <name type="scientific">Abrus precatorius</name>
    <name type="common">Indian licorice</name>
    <name type="synonym">Glycine abrus</name>
    <dbReference type="NCBI Taxonomy" id="3816"/>
    <lineage>
        <taxon>Eukaryota</taxon>
        <taxon>Viridiplantae</taxon>
        <taxon>Streptophyta</taxon>
        <taxon>Embryophyta</taxon>
        <taxon>Tracheophyta</taxon>
        <taxon>Spermatophyta</taxon>
        <taxon>Magnoliopsida</taxon>
        <taxon>eudicotyledons</taxon>
        <taxon>Gunneridae</taxon>
        <taxon>Pentapetalae</taxon>
        <taxon>rosids</taxon>
        <taxon>fabids</taxon>
        <taxon>Fabales</taxon>
        <taxon>Fabaceae</taxon>
        <taxon>Papilionoideae</taxon>
        <taxon>50 kb inversion clade</taxon>
        <taxon>NPAAA clade</taxon>
        <taxon>indigoferoid/millettioid clade</taxon>
        <taxon>Abreae</taxon>
        <taxon>Abrus</taxon>
    </lineage>
</organism>
<name>A0A8B8LKZ6_ABRPR</name>
<dbReference type="Proteomes" id="UP000694853">
    <property type="component" value="Unplaced"/>
</dbReference>
<dbReference type="KEGG" id="aprc:113866255"/>
<dbReference type="PANTHER" id="PTHR37613:SF4">
    <property type="entry name" value="DUF4378 DOMAIN-CONTAINING PROTEIN"/>
    <property type="match status" value="1"/>
</dbReference>
<accession>A0A8B8LKZ6</accession>
<evidence type="ECO:0000313" key="2">
    <source>
        <dbReference type="Proteomes" id="UP000694853"/>
    </source>
</evidence>
<dbReference type="OrthoDB" id="691329at2759"/>
<protein>
    <submittedName>
        <fullName evidence="3">Uncharacterized protein LOC113866255</fullName>
    </submittedName>
</protein>
<dbReference type="AlphaFoldDB" id="A0A8B8LKZ6"/>
<reference evidence="3" key="2">
    <citation type="submission" date="2025-08" db="UniProtKB">
        <authorList>
            <consortium name="RefSeq"/>
        </authorList>
    </citation>
    <scope>IDENTIFICATION</scope>
    <source>
        <tissue evidence="3">Young leaves</tissue>
    </source>
</reference>
<dbReference type="Pfam" id="PF14309">
    <property type="entry name" value="DUF4378"/>
    <property type="match status" value="1"/>
</dbReference>
<reference evidence="2" key="1">
    <citation type="journal article" date="2019" name="Toxins">
        <title>Detection of Abrin-Like and Prepropulchellin-Like Toxin Genes and Transcripts Using Whole Genome Sequencing and Full-Length Transcript Sequencing of Abrus precatorius.</title>
        <authorList>
            <person name="Hovde B.T."/>
            <person name="Daligault H.E."/>
            <person name="Hanschen E.R."/>
            <person name="Kunde Y.A."/>
            <person name="Johnson M.B."/>
            <person name="Starkenburg S.R."/>
            <person name="Johnson S.L."/>
        </authorList>
    </citation>
    <scope>NUCLEOTIDE SEQUENCE [LARGE SCALE GENOMIC DNA]</scope>
</reference>
<dbReference type="RefSeq" id="XP_027356935.1">
    <property type="nucleotide sequence ID" value="XM_027501134.1"/>
</dbReference>
<dbReference type="PANTHER" id="PTHR37613">
    <property type="entry name" value="DUF4378 DOMAIN PROTEIN"/>
    <property type="match status" value="1"/>
</dbReference>
<feature type="domain" description="DUF4378" evidence="1">
    <location>
        <begin position="249"/>
        <end position="358"/>
    </location>
</feature>
<sequence>MGSATAKPAKKLVEFLKEQQEPFILEVYLLERGYSTRRSPNGESTKCSERWATSFVLNKKKENLFPFSKVLTALHKKLSFHNQNCIVFRDSDTDSINEHVDVSVPHVATTLETDRFSFSTATSSTVYNSCSDIDEDGISMSPHRDKPLFSSDTCQASRVNDIGDLHSQEANDNEKHHQRCLEVSVTHKTLNKDVSGMGHGISNCCVLVPEKITEDSLLSAALWSSLIRSAKREGGSKELRELLGPGPNPNVCHVLKSKTLLCKAKQLLFDCVREITMNVSRKDDRGQEQGYRQFREPEELGKLIWERTKWSEQGGKNETNLTYLLTLDYLDSMDEWSELKPQVRHICVEIAGAILERVTGEIVSDMIGNLPPTLL</sequence>
<dbReference type="GeneID" id="113866255"/>